<keyword evidence="2" id="KW-0472">Membrane</keyword>
<protein>
    <submittedName>
        <fullName evidence="4">DUF4349 domain-containing protein</fullName>
    </submittedName>
</protein>
<gene>
    <name evidence="4" type="ORF">MUN82_09670</name>
</gene>
<dbReference type="KEGG" id="haei:MUN82_09670"/>
<evidence type="ECO:0000256" key="2">
    <source>
        <dbReference type="SAM" id="Phobius"/>
    </source>
</evidence>
<evidence type="ECO:0000259" key="3">
    <source>
        <dbReference type="Pfam" id="PF14257"/>
    </source>
</evidence>
<keyword evidence="2" id="KW-1133">Transmembrane helix</keyword>
<organism evidence="4 5">
    <name type="scientific">Hymenobacter aerilatus</name>
    <dbReference type="NCBI Taxonomy" id="2932251"/>
    <lineage>
        <taxon>Bacteria</taxon>
        <taxon>Pseudomonadati</taxon>
        <taxon>Bacteroidota</taxon>
        <taxon>Cytophagia</taxon>
        <taxon>Cytophagales</taxon>
        <taxon>Hymenobacteraceae</taxon>
        <taxon>Hymenobacter</taxon>
    </lineage>
</organism>
<dbReference type="InterPro" id="IPR025645">
    <property type="entry name" value="DUF4349"/>
</dbReference>
<feature type="coiled-coil region" evidence="1">
    <location>
        <begin position="149"/>
        <end position="176"/>
    </location>
</feature>
<feature type="domain" description="DUF4349" evidence="3">
    <location>
        <begin position="34"/>
        <end position="240"/>
    </location>
</feature>
<evidence type="ECO:0000313" key="4">
    <source>
        <dbReference type="EMBL" id="UOR07348.1"/>
    </source>
</evidence>
<evidence type="ECO:0000256" key="1">
    <source>
        <dbReference type="SAM" id="Coils"/>
    </source>
</evidence>
<dbReference type="EMBL" id="CP095053">
    <property type="protein sequence ID" value="UOR07348.1"/>
    <property type="molecule type" value="Genomic_DNA"/>
</dbReference>
<evidence type="ECO:0000313" key="5">
    <source>
        <dbReference type="Proteomes" id="UP000829925"/>
    </source>
</evidence>
<accession>A0A8T9SZ34</accession>
<dbReference type="RefSeq" id="WP_245097024.1">
    <property type="nucleotide sequence ID" value="NZ_CP095053.1"/>
</dbReference>
<dbReference type="AlphaFoldDB" id="A0A8T9SZ34"/>
<keyword evidence="2" id="KW-0812">Transmembrane</keyword>
<keyword evidence="5" id="KW-1185">Reference proteome</keyword>
<proteinExistence type="predicted"/>
<feature type="transmembrane region" description="Helical" evidence="2">
    <location>
        <begin position="214"/>
        <end position="241"/>
    </location>
</feature>
<name>A0A8T9SZ34_9BACT</name>
<reference evidence="4 5" key="1">
    <citation type="submission" date="2022-04" db="EMBL/GenBank/DDBJ databases">
        <title>Hymenobacter sp. isolated from the air.</title>
        <authorList>
            <person name="Won M."/>
            <person name="Lee C.-M."/>
            <person name="Woen H.-Y."/>
            <person name="Kwon S.-W."/>
        </authorList>
    </citation>
    <scope>NUCLEOTIDE SEQUENCE [LARGE SCALE GENOMIC DNA]</scope>
    <source>
        <strain evidence="5">5413 J-13</strain>
    </source>
</reference>
<sequence>MSAPLMAPAAPSASEYEVNSIASATLPTVEDKQRQIVYHADIMLKVDDFPQTSTRLETLLRQQQGVIEDSKETREDGQWQQSVRIRITPARFQELLAGLRGLGTVEERRVSSDDVTAQHADVAARLAAKRKLEQRYLALLTQARKVSEMLEIEEKMGAVREDIEATESQLKTLDNKIAYATIYLRYYQPLPLATPDQPVLSFGSRIVDAFYSGWVLLTDVALGVVSIWPFLLVALGLFFFIRSWRRRRHYTQQP</sequence>
<dbReference type="Proteomes" id="UP000829925">
    <property type="component" value="Chromosome"/>
</dbReference>
<dbReference type="Pfam" id="PF14257">
    <property type="entry name" value="DUF4349"/>
    <property type="match status" value="1"/>
</dbReference>
<keyword evidence="1" id="KW-0175">Coiled coil</keyword>